<dbReference type="Gene3D" id="3.50.50.60">
    <property type="entry name" value="FAD/NAD(P)-binding domain"/>
    <property type="match status" value="3"/>
</dbReference>
<dbReference type="PANTHER" id="PTHR42877">
    <property type="entry name" value="L-ORNITHINE N(5)-MONOOXYGENASE-RELATED"/>
    <property type="match status" value="1"/>
</dbReference>
<proteinExistence type="predicted"/>
<dbReference type="RefSeq" id="WP_110470155.1">
    <property type="nucleotide sequence ID" value="NZ_QJSP01000008.1"/>
</dbReference>
<dbReference type="SUPFAM" id="SSF51905">
    <property type="entry name" value="FAD/NAD(P)-binding domain"/>
    <property type="match status" value="2"/>
</dbReference>
<protein>
    <submittedName>
        <fullName evidence="1">4-hydroxyacetophenone monooxygenase</fullName>
    </submittedName>
</protein>
<evidence type="ECO:0000313" key="2">
    <source>
        <dbReference type="Proteomes" id="UP000247591"/>
    </source>
</evidence>
<reference evidence="1 2" key="1">
    <citation type="submission" date="2018-06" db="EMBL/GenBank/DDBJ databases">
        <title>Genomic Encyclopedia of Type Strains, Phase IV (KMG-IV): sequencing the most valuable type-strain genomes for metagenomic binning, comparative biology and taxonomic classification.</title>
        <authorList>
            <person name="Goeker M."/>
        </authorList>
    </citation>
    <scope>NUCLEOTIDE SEQUENCE [LARGE SCALE GENOMIC DNA]</scope>
    <source>
        <strain evidence="1 2">DSM 45521</strain>
    </source>
</reference>
<dbReference type="GO" id="GO:0004497">
    <property type="term" value="F:monooxygenase activity"/>
    <property type="evidence" value="ECO:0007669"/>
    <property type="project" value="UniProtKB-KW"/>
</dbReference>
<comment type="caution">
    <text evidence="1">The sequence shown here is derived from an EMBL/GenBank/DDBJ whole genome shotgun (WGS) entry which is preliminary data.</text>
</comment>
<evidence type="ECO:0000313" key="1">
    <source>
        <dbReference type="EMBL" id="PYE16265.1"/>
    </source>
</evidence>
<keyword evidence="1" id="KW-0503">Monooxygenase</keyword>
<dbReference type="InterPro" id="IPR036188">
    <property type="entry name" value="FAD/NAD-bd_sf"/>
</dbReference>
<gene>
    <name evidence="1" type="ORF">DFR67_10816</name>
</gene>
<keyword evidence="2" id="KW-1185">Reference proteome</keyword>
<dbReference type="Pfam" id="PF13738">
    <property type="entry name" value="Pyr_redox_3"/>
    <property type="match status" value="1"/>
</dbReference>
<sequence>MTENNFRRDALASSNLHALRLALLHATGDPELAQMKLELVPIRSGAAFEMTIAEGDREALFRKAEAFVDGVGASYVPRELDECELRDMMELALGQKLTDAEYAVARLMPAVDEFPLFTQWSAERPDRADEFSVVIVGAGLCGIAMGVQLEQLGISYVIYERRPDVGGTWAINTYPDARVDTASTTYEYSFVKNHPWTEQFARQPEVRGYLEMVAKNYGVYDNIRFEHEVQAAEFDERSSSWALRVADADGVAWDVSSNFVVTATGLFSTPKKLVADGIDDYAGEVIHTTEWTDEHSAEGKTVAIIGNGSTGVQILARIADAADQVYVFQRTPQWIAPREGYGEAVSAEMRWILDNIPHYWNWARTTALKPNNPRDTIQPDPQWQASGGIFSKSNDRLRANLTQYIRSQVDNRADLVEKLVPDYTPAARRPIVDNKWYRSLTRDNVELVTDGIERFTADGIVTADGTHRTVDLALTAVGFEVTKWLWPIDFRGVGGVHIEERWNKEGGPRAYLGLAIPEFPNLFVLYGPNAQPATGGGIGVGGLPAWMESWVGYIARVIVAVIEDGNDSAEVTDEAFWEFNNAIDEEAGKLIWLDPKANPERNYYVNEHGRLGTSTPMSGLELATRLLHLNRGDYTFAVAAQHSSDTDDTDDTDDLETVA</sequence>
<organism evidence="1 2">
    <name type="scientific">Williamsia limnetica</name>
    <dbReference type="NCBI Taxonomy" id="882452"/>
    <lineage>
        <taxon>Bacteria</taxon>
        <taxon>Bacillati</taxon>
        <taxon>Actinomycetota</taxon>
        <taxon>Actinomycetes</taxon>
        <taxon>Mycobacteriales</taxon>
        <taxon>Nocardiaceae</taxon>
        <taxon>Williamsia</taxon>
    </lineage>
</organism>
<keyword evidence="1" id="KW-0560">Oxidoreductase</keyword>
<dbReference type="AlphaFoldDB" id="A0A318RL55"/>
<name>A0A318RL55_WILLI</name>
<dbReference type="EMBL" id="QJSP01000008">
    <property type="protein sequence ID" value="PYE16265.1"/>
    <property type="molecule type" value="Genomic_DNA"/>
</dbReference>
<dbReference type="OrthoDB" id="5168853at2"/>
<dbReference type="PANTHER" id="PTHR42877:SF4">
    <property type="entry name" value="FAD_NAD(P)-BINDING DOMAIN-CONTAINING PROTEIN-RELATED"/>
    <property type="match status" value="1"/>
</dbReference>
<accession>A0A318RL55</accession>
<dbReference type="Proteomes" id="UP000247591">
    <property type="component" value="Unassembled WGS sequence"/>
</dbReference>
<dbReference type="InterPro" id="IPR051209">
    <property type="entry name" value="FAD-bind_Monooxygenase_sf"/>
</dbReference>